<dbReference type="GO" id="GO:0009307">
    <property type="term" value="P:DNA restriction-modification system"/>
    <property type="evidence" value="ECO:0007669"/>
    <property type="project" value="UniProtKB-KW"/>
</dbReference>
<dbReference type="GO" id="GO:0003677">
    <property type="term" value="F:DNA binding"/>
    <property type="evidence" value="ECO:0007669"/>
    <property type="project" value="UniProtKB-KW"/>
</dbReference>
<protein>
    <recommendedName>
        <fullName evidence="4">Type I restriction modification DNA specificity domain-containing protein</fullName>
    </recommendedName>
</protein>
<dbReference type="Pfam" id="PF01420">
    <property type="entry name" value="Methylase_S"/>
    <property type="match status" value="1"/>
</dbReference>
<organism evidence="5 6">
    <name type="scientific">Candidatus Kuenenbacteria bacterium RIFCSPLOWO2_02_FULL_42_16</name>
    <dbReference type="NCBI Taxonomy" id="1798564"/>
    <lineage>
        <taxon>Bacteria</taxon>
        <taxon>Candidatus Kueneniibacteriota</taxon>
    </lineage>
</organism>
<dbReference type="EMBL" id="MFMZ01000050">
    <property type="protein sequence ID" value="OGG90354.1"/>
    <property type="molecule type" value="Genomic_DNA"/>
</dbReference>
<dbReference type="Gene3D" id="3.90.220.20">
    <property type="entry name" value="DNA methylase specificity domains"/>
    <property type="match status" value="2"/>
</dbReference>
<evidence type="ECO:0000256" key="3">
    <source>
        <dbReference type="ARBA" id="ARBA00023125"/>
    </source>
</evidence>
<accession>A0A1F6FWW5</accession>
<dbReference type="PANTHER" id="PTHR30408:SF13">
    <property type="entry name" value="TYPE I RESTRICTION ENZYME HINDI SPECIFICITY SUBUNIT"/>
    <property type="match status" value="1"/>
</dbReference>
<comment type="similarity">
    <text evidence="1">Belongs to the type-I restriction system S methylase family.</text>
</comment>
<reference evidence="5 6" key="1">
    <citation type="journal article" date="2016" name="Nat. Commun.">
        <title>Thousands of microbial genomes shed light on interconnected biogeochemical processes in an aquifer system.</title>
        <authorList>
            <person name="Anantharaman K."/>
            <person name="Brown C.T."/>
            <person name="Hug L.A."/>
            <person name="Sharon I."/>
            <person name="Castelle C.J."/>
            <person name="Probst A.J."/>
            <person name="Thomas B.C."/>
            <person name="Singh A."/>
            <person name="Wilkins M.J."/>
            <person name="Karaoz U."/>
            <person name="Brodie E.L."/>
            <person name="Williams K.H."/>
            <person name="Hubbard S.S."/>
            <person name="Banfield J.F."/>
        </authorList>
    </citation>
    <scope>NUCLEOTIDE SEQUENCE [LARGE SCALE GENOMIC DNA]</scope>
</reference>
<dbReference type="InterPro" id="IPR052021">
    <property type="entry name" value="Type-I_RS_S_subunit"/>
</dbReference>
<sequence>MTTQTKTTWKKVKLGDVAEIESGGTPSSSKPEYWDNGDICWATLPDLKNKYIFDTQRKITALGLKNSSAKLLPIDSVIFSSRATIGEISITKVETSTNQGSKNFICDPKKIEYEFLYYLLKSKVDEIIGLATGATYKEINKTVFSSIEIDIPNLLTQKQIADVLSAYDDLIENNTKRIKILEEIAQAIYKEWFVFFRFPGHEKAKMVDSKTEFGKIPEGWEVKKVGQLIAKIQRKHKVQRGEYIKEGEFPVIDQGRDFIGGYTANNETVYKDNLPLIVFGDHTRVLKFVDFPFACGADGTQLLSSNSERMPITLFFYALQNVDLSNFAYARHFKFLKEKNVLFPDQQTASAFDSYINPIRGFIRGLLQENIKLRQARDLLLPKLVTGEIEVKL</sequence>
<evidence type="ECO:0000256" key="1">
    <source>
        <dbReference type="ARBA" id="ARBA00010923"/>
    </source>
</evidence>
<dbReference type="AlphaFoldDB" id="A0A1F6FWW5"/>
<evidence type="ECO:0000313" key="5">
    <source>
        <dbReference type="EMBL" id="OGG90354.1"/>
    </source>
</evidence>
<evidence type="ECO:0000313" key="6">
    <source>
        <dbReference type="Proteomes" id="UP000177998"/>
    </source>
</evidence>
<feature type="domain" description="Type I restriction modification DNA specificity" evidence="4">
    <location>
        <begin position="8"/>
        <end position="182"/>
    </location>
</feature>
<name>A0A1F6FWW5_9BACT</name>
<dbReference type="InterPro" id="IPR044946">
    <property type="entry name" value="Restrct_endonuc_typeI_TRD_sf"/>
</dbReference>
<evidence type="ECO:0000259" key="4">
    <source>
        <dbReference type="Pfam" id="PF01420"/>
    </source>
</evidence>
<dbReference type="STRING" id="1798564.A3H55_00820"/>
<dbReference type="Gene3D" id="1.10.287.1120">
    <property type="entry name" value="Bipartite methylase S protein"/>
    <property type="match status" value="1"/>
</dbReference>
<evidence type="ECO:0000256" key="2">
    <source>
        <dbReference type="ARBA" id="ARBA00022747"/>
    </source>
</evidence>
<comment type="caution">
    <text evidence="5">The sequence shown here is derived from an EMBL/GenBank/DDBJ whole genome shotgun (WGS) entry which is preliminary data.</text>
</comment>
<dbReference type="CDD" id="cd17273">
    <property type="entry name" value="RMtype1_S_EcoJA69PI-TRD1-CR1_like"/>
    <property type="match status" value="1"/>
</dbReference>
<dbReference type="PANTHER" id="PTHR30408">
    <property type="entry name" value="TYPE-1 RESTRICTION ENZYME ECOKI SPECIFICITY PROTEIN"/>
    <property type="match status" value="1"/>
</dbReference>
<gene>
    <name evidence="5" type="ORF">A3H55_00820</name>
</gene>
<dbReference type="SUPFAM" id="SSF116734">
    <property type="entry name" value="DNA methylase specificity domain"/>
    <property type="match status" value="2"/>
</dbReference>
<proteinExistence type="inferred from homology"/>
<dbReference type="InterPro" id="IPR000055">
    <property type="entry name" value="Restrct_endonuc_typeI_TRD"/>
</dbReference>
<keyword evidence="2" id="KW-0680">Restriction system</keyword>
<dbReference type="Proteomes" id="UP000177998">
    <property type="component" value="Unassembled WGS sequence"/>
</dbReference>
<keyword evidence="3" id="KW-0238">DNA-binding</keyword>